<evidence type="ECO:0000256" key="1">
    <source>
        <dbReference type="SAM" id="MobiDB-lite"/>
    </source>
</evidence>
<dbReference type="Proteomes" id="UP000054023">
    <property type="component" value="Unassembled WGS sequence"/>
</dbReference>
<dbReference type="InterPro" id="IPR006427">
    <property type="entry name" value="Portal_HK97"/>
</dbReference>
<dbReference type="EMBL" id="LQBM01000004">
    <property type="protein sequence ID" value="KUG57783.1"/>
    <property type="molecule type" value="Genomic_DNA"/>
</dbReference>
<feature type="region of interest" description="Disordered" evidence="1">
    <location>
        <begin position="598"/>
        <end position="617"/>
    </location>
</feature>
<keyword evidence="3" id="KW-1185">Reference proteome</keyword>
<dbReference type="STRING" id="317018.AVL63_04470"/>
<comment type="caution">
    <text evidence="2">The sequence shown here is derived from an EMBL/GenBank/DDBJ whole genome shotgun (WGS) entry which is preliminary data.</text>
</comment>
<name>A0A0W8ICX6_9MICC</name>
<gene>
    <name evidence="2" type="ORF">AVL63_04470</name>
</gene>
<organism evidence="2 3">
    <name type="scientific">Nesterenkonia jeotgali</name>
    <dbReference type="NCBI Taxonomy" id="317018"/>
    <lineage>
        <taxon>Bacteria</taxon>
        <taxon>Bacillati</taxon>
        <taxon>Actinomycetota</taxon>
        <taxon>Actinomycetes</taxon>
        <taxon>Micrococcales</taxon>
        <taxon>Micrococcaceae</taxon>
        <taxon>Nesterenkonia</taxon>
    </lineage>
</organism>
<dbReference type="NCBIfam" id="TIGR01537">
    <property type="entry name" value="portal_HK97"/>
    <property type="match status" value="1"/>
</dbReference>
<dbReference type="OrthoDB" id="9765386at2"/>
<proteinExistence type="predicted"/>
<feature type="region of interest" description="Disordered" evidence="1">
    <location>
        <begin position="401"/>
        <end position="427"/>
    </location>
</feature>
<reference evidence="3" key="1">
    <citation type="submission" date="2015-12" db="EMBL/GenBank/DDBJ databases">
        <authorList>
            <person name="Nair G.R."/>
            <person name="Kaur G."/>
            <person name="Mayilraj S."/>
        </authorList>
    </citation>
    <scope>NUCLEOTIDE SEQUENCE [LARGE SCALE GENOMIC DNA]</scope>
    <source>
        <strain evidence="3">CD08_7</strain>
    </source>
</reference>
<evidence type="ECO:0008006" key="4">
    <source>
        <dbReference type="Google" id="ProtNLM"/>
    </source>
</evidence>
<protein>
    <recommendedName>
        <fullName evidence="4">Phage portal protein</fullName>
    </recommendedName>
</protein>
<sequence>MSFWSNLLSIPVRALSPKVTYLGSSFDMASAFDPSGLDAARMWRSQPHLRTVVDFRARNIAQLGLHVYKRSADGGRERDHSSPLAQALMEPDVNMDSHQLIYALSGDLDLHERAYWLITTNAENGARRLRRLPPSWVSPVWEDPWNISHYLVAMGDKQRQIPPEEILAFSSYSPESVYGCSPTIESLKEVLLEQIEASQTRRQMWKNKARISGIIERPTGAPDWSKEAKNRFLDDWYASFSGAGSKAGGTPLLGDGMTFKVPQLSMDNQGYGEAVKLSLQTVASSFHVQPVMVGDSTGANYSNVKEFHKMLYSDTLGPTLDRVQSAINTFLLPRLGMDRETYYVEFNVKDKLKGSFLEEARVMTSMTGGPILTINEGRARQNLPSIGPAGDELLTPMNVLRGGGTQASPGDSGSQNVTTGDNNDVENRNAAPALTRLKVKSAEPAQFSDRIEDLFRRTFDRQRQSVKSRLGAGAQWWDEERWDEELGGDLQEESIGIVMEASTQVLAEMGVEATAFNLALTANYLMTRSDGQAHDMNEATRAALEERFSGEDSDTDAVDEYFDGVGEQRAKNAGVATAAALAGFASVEAGRQAGGRGAQKSWVVTSGNPRDSHSGMNGETVGVDELFSNGMKWPGAIGDPNEVAGCQCALDIIPGERD</sequence>
<feature type="compositionally biased region" description="Polar residues" evidence="1">
    <location>
        <begin position="406"/>
        <end position="422"/>
    </location>
</feature>
<dbReference type="Pfam" id="PF04860">
    <property type="entry name" value="Phage_portal"/>
    <property type="match status" value="1"/>
</dbReference>
<evidence type="ECO:0000313" key="2">
    <source>
        <dbReference type="EMBL" id="KUG57783.1"/>
    </source>
</evidence>
<dbReference type="AlphaFoldDB" id="A0A0W8ICX6"/>
<dbReference type="InterPro" id="IPR006944">
    <property type="entry name" value="Phage/GTA_portal"/>
</dbReference>
<feature type="compositionally biased region" description="Polar residues" evidence="1">
    <location>
        <begin position="602"/>
        <end position="617"/>
    </location>
</feature>
<accession>A0A0W8ICX6</accession>
<evidence type="ECO:0000313" key="3">
    <source>
        <dbReference type="Proteomes" id="UP000054023"/>
    </source>
</evidence>
<dbReference type="RefSeq" id="WP_058889017.1">
    <property type="nucleotide sequence ID" value="NZ_LQBM01000004.1"/>
</dbReference>